<sequence>MASEIKVELIENAITQFCVEGDVVNYERYGNGHINDTFVVVFQKNSEQTRYILQRINNSIFKNPEQLMFNITQVTSFLKDEVKRLGGDSRREVITVINTKEGASFYQDTEENYWRMYLFIEDASCFEQVSRPEDFFQSAVAFGRFQKLLSDFDASSLYEVIPDFHNTPLRYKTFLQAVKEDKCNRAKEVQDEIMFFIKREEDMEYCKRCLEEGKLPLRVTHNDTKLNNVMIDNKTGNGLCVIDLDTVMPGLSIFDFGDSIRFGANTATEDEKDLTKVNLDLELFEEYVKGYLKGCEGSLTDAEIAMLPFGAKTMTLECGMRFLTDYIEGDVYFRIHKPEHNLDRCHTQMSLVLDMERKWNEMNEIVSKAKGGNL</sequence>
<keyword evidence="2" id="KW-0808">Transferase</keyword>
<reference evidence="2 3" key="1">
    <citation type="submission" date="2016-11" db="EMBL/GenBank/DDBJ databases">
        <authorList>
            <person name="Jaros S."/>
            <person name="Januszkiewicz K."/>
            <person name="Wedrychowicz H."/>
        </authorList>
    </citation>
    <scope>NUCLEOTIDE SEQUENCE [LARGE SCALE GENOMIC DNA]</scope>
    <source>
        <strain evidence="2 3">DSM 15930</strain>
    </source>
</reference>
<feature type="domain" description="Aminoglycoside phosphotransferase" evidence="1">
    <location>
        <begin position="28"/>
        <end position="263"/>
    </location>
</feature>
<dbReference type="InterPro" id="IPR050249">
    <property type="entry name" value="Pseudomonas-type_ThrB"/>
</dbReference>
<dbReference type="PANTHER" id="PTHR21064:SF5">
    <property type="entry name" value="SLR1880 PROTEIN"/>
    <property type="match status" value="1"/>
</dbReference>
<dbReference type="GO" id="GO:0016740">
    <property type="term" value="F:transferase activity"/>
    <property type="evidence" value="ECO:0007669"/>
    <property type="project" value="UniProtKB-KW"/>
</dbReference>
<dbReference type="Gene3D" id="3.90.1200.10">
    <property type="match status" value="1"/>
</dbReference>
<gene>
    <name evidence="2" type="ORF">SAMN02746066_02256</name>
</gene>
<dbReference type="EMBL" id="FRCP01000011">
    <property type="protein sequence ID" value="SHM51981.1"/>
    <property type="molecule type" value="Genomic_DNA"/>
</dbReference>
<dbReference type="PANTHER" id="PTHR21064">
    <property type="entry name" value="AMINOGLYCOSIDE PHOSPHOTRANSFERASE DOMAIN-CONTAINING PROTEIN-RELATED"/>
    <property type="match status" value="1"/>
</dbReference>
<dbReference type="Pfam" id="PF01636">
    <property type="entry name" value="APH"/>
    <property type="match status" value="1"/>
</dbReference>
<dbReference type="AlphaFoldDB" id="A0A1M7JGE5"/>
<dbReference type="OrthoDB" id="526037at2"/>
<dbReference type="Proteomes" id="UP000184038">
    <property type="component" value="Unassembled WGS sequence"/>
</dbReference>
<protein>
    <submittedName>
        <fullName evidence="2">Phosphotransferase enzyme family protein</fullName>
    </submittedName>
</protein>
<evidence type="ECO:0000259" key="1">
    <source>
        <dbReference type="Pfam" id="PF01636"/>
    </source>
</evidence>
<accession>A0A1M7JGE5</accession>
<name>A0A1M7JGE5_9FIRM</name>
<evidence type="ECO:0000313" key="2">
    <source>
        <dbReference type="EMBL" id="SHM51981.1"/>
    </source>
</evidence>
<keyword evidence="3" id="KW-1185">Reference proteome</keyword>
<dbReference type="SUPFAM" id="SSF56112">
    <property type="entry name" value="Protein kinase-like (PK-like)"/>
    <property type="match status" value="1"/>
</dbReference>
<evidence type="ECO:0000313" key="3">
    <source>
        <dbReference type="Proteomes" id="UP000184038"/>
    </source>
</evidence>
<dbReference type="STRING" id="1120996.SAMN02746066_02256"/>
<organism evidence="2 3">
    <name type="scientific">Anaerosporobacter mobilis DSM 15930</name>
    <dbReference type="NCBI Taxonomy" id="1120996"/>
    <lineage>
        <taxon>Bacteria</taxon>
        <taxon>Bacillati</taxon>
        <taxon>Bacillota</taxon>
        <taxon>Clostridia</taxon>
        <taxon>Lachnospirales</taxon>
        <taxon>Lachnospiraceae</taxon>
        <taxon>Anaerosporobacter</taxon>
    </lineage>
</organism>
<dbReference type="RefSeq" id="WP_073287679.1">
    <property type="nucleotide sequence ID" value="NZ_FRCP01000011.1"/>
</dbReference>
<proteinExistence type="predicted"/>
<dbReference type="InterPro" id="IPR002575">
    <property type="entry name" value="Aminoglycoside_PTrfase"/>
</dbReference>
<dbReference type="InterPro" id="IPR011009">
    <property type="entry name" value="Kinase-like_dom_sf"/>
</dbReference>